<dbReference type="Pfam" id="PF05028">
    <property type="entry name" value="PARG_cat_C"/>
    <property type="match status" value="1"/>
</dbReference>
<evidence type="ECO:0000259" key="7">
    <source>
        <dbReference type="Pfam" id="PF20811"/>
    </source>
</evidence>
<dbReference type="InterPro" id="IPR007724">
    <property type="entry name" value="Poly_GlycHdrlase"/>
</dbReference>
<feature type="active site" evidence="4">
    <location>
        <position position="303"/>
    </location>
</feature>
<reference evidence="8 9" key="1">
    <citation type="journal article" date="2018" name="Genome Biol. Evol.">
        <title>Multiple Roots of Fruiting Body Formation in Amoebozoa.</title>
        <authorList>
            <person name="Hillmann F."/>
            <person name="Forbes G."/>
            <person name="Novohradska S."/>
            <person name="Ferling I."/>
            <person name="Riege K."/>
            <person name="Groth M."/>
            <person name="Westermann M."/>
            <person name="Marz M."/>
            <person name="Spaller T."/>
            <person name="Winckler T."/>
            <person name="Schaap P."/>
            <person name="Glockner G."/>
        </authorList>
    </citation>
    <scope>NUCLEOTIDE SEQUENCE [LARGE SCALE GENOMIC DNA]</scope>
    <source>
        <strain evidence="8 9">Jena</strain>
    </source>
</reference>
<evidence type="ECO:0000256" key="2">
    <source>
        <dbReference type="ARBA" id="ARBA00012255"/>
    </source>
</evidence>
<evidence type="ECO:0000256" key="4">
    <source>
        <dbReference type="PIRSR" id="PIRSR607724-1"/>
    </source>
</evidence>
<dbReference type="GO" id="GO:1990966">
    <property type="term" value="P:ATP generation from poly-ADP-D-ribose"/>
    <property type="evidence" value="ECO:0007669"/>
    <property type="project" value="TreeGrafter"/>
</dbReference>
<dbReference type="GO" id="GO:0005634">
    <property type="term" value="C:nucleus"/>
    <property type="evidence" value="ECO:0007669"/>
    <property type="project" value="TreeGrafter"/>
</dbReference>
<organism evidence="8 9">
    <name type="scientific">Planoprotostelium fungivorum</name>
    <dbReference type="NCBI Taxonomy" id="1890364"/>
    <lineage>
        <taxon>Eukaryota</taxon>
        <taxon>Amoebozoa</taxon>
        <taxon>Evosea</taxon>
        <taxon>Variosea</taxon>
        <taxon>Cavosteliida</taxon>
        <taxon>Cavosteliaceae</taxon>
        <taxon>Planoprotostelium</taxon>
    </lineage>
</organism>
<dbReference type="EMBL" id="MDYQ01000032">
    <property type="protein sequence ID" value="PRP86330.1"/>
    <property type="molecule type" value="Genomic_DNA"/>
</dbReference>
<evidence type="ECO:0000256" key="5">
    <source>
        <dbReference type="PIRSR" id="PIRSR607724-2"/>
    </source>
</evidence>
<dbReference type="GO" id="GO:0004649">
    <property type="term" value="F:poly(ADP-ribose) glycohydrolase activity"/>
    <property type="evidence" value="ECO:0007669"/>
    <property type="project" value="UniProtKB-EC"/>
</dbReference>
<dbReference type="InterPro" id="IPR046372">
    <property type="entry name" value="PARG_cat_C"/>
</dbReference>
<comment type="similarity">
    <text evidence="1">Belongs to the poly(ADP-ribose) glycohydrolase family.</text>
</comment>
<dbReference type="GO" id="GO:0005975">
    <property type="term" value="P:carbohydrate metabolic process"/>
    <property type="evidence" value="ECO:0007669"/>
    <property type="project" value="InterPro"/>
</dbReference>
<feature type="binding site" evidence="5">
    <location>
        <position position="343"/>
    </location>
    <ligand>
        <name>substrate</name>
    </ligand>
</feature>
<accession>A0A2P6NQW6</accession>
<evidence type="ECO:0000259" key="6">
    <source>
        <dbReference type="Pfam" id="PF05028"/>
    </source>
</evidence>
<name>A0A2P6NQW6_9EUKA</name>
<dbReference type="Pfam" id="PF20811">
    <property type="entry name" value="PARG_cat_N"/>
    <property type="match status" value="1"/>
</dbReference>
<dbReference type="GO" id="GO:0005737">
    <property type="term" value="C:cytoplasm"/>
    <property type="evidence" value="ECO:0007669"/>
    <property type="project" value="TreeGrafter"/>
</dbReference>
<dbReference type="AlphaFoldDB" id="A0A2P6NQW6"/>
<proteinExistence type="inferred from homology"/>
<dbReference type="InterPro" id="IPR048362">
    <property type="entry name" value="PARG_helical"/>
</dbReference>
<dbReference type="InParanoid" id="A0A2P6NQW6"/>
<dbReference type="PANTHER" id="PTHR12837">
    <property type="entry name" value="POLY ADP-RIBOSE GLYCOHYDROLASE"/>
    <property type="match status" value="1"/>
</dbReference>
<dbReference type="OrthoDB" id="1937899at2759"/>
<sequence length="572" mass="63919">MGLTLTVTDGPRVRELHRVVQDIQIHQVLSSGNLMKVCGIRDIPQNRWLNEKGMSARVTKIVQSMCASHTDNQRSMDGFTLLPNHDEDSWYLVKGEIEKEWNELEDVVRCIVFFTSKDFDDVCALPQILLYNASDAIDTDFLLRKVVPIIKKLALELPTLFPDGKLRHLPAGSSARMSLTRRQVACLLSHMFLCTLTRPEWMHRDLYHDFRCWHFSELPSAHVYLETLLLYFKSFAEGMIDSDDTIEFSRKSLSTEETPTWNDVNLTDQIGVRVYGDIGDSPNEAEIDCANRSAGFGKTGSQEEILLGTSSEACVLIWIFSSMEDQEAVSVKGAARISRCRGYGIDLQLLGREDQEGITKSQNRVIIAMDALECDHFGSKYESMKFQLEPANVSREMRKAYVAFSLASELGLSVGVSALWGCGHYAGNPRLKFLLLWIAASAANIRLDLCTYGDETYGEEIERVVKKYSGQKAAKLIEKVENLRGKLTLETMRFTPTSCSSHPLSLGVDVTNEKSVSSLDPVALSSSARVYPSITLTTFLQGNFGGAHTQIEEVESSVVSRSQLKSSCDTPM</sequence>
<feature type="active site" evidence="4">
    <location>
        <position position="304"/>
    </location>
</feature>
<keyword evidence="3" id="KW-0378">Hydrolase</keyword>
<feature type="binding site" evidence="5">
    <location>
        <position position="291"/>
    </location>
    <ligand>
        <name>substrate</name>
    </ligand>
</feature>
<dbReference type="EC" id="3.2.1.143" evidence="2"/>
<feature type="active site" evidence="4">
    <location>
        <position position="288"/>
    </location>
</feature>
<feature type="binding site" evidence="5">
    <location>
        <position position="302"/>
    </location>
    <ligand>
        <name>substrate</name>
    </ligand>
</feature>
<comment type="caution">
    <text evidence="8">The sequence shown here is derived from an EMBL/GenBank/DDBJ whole genome shotgun (WGS) entry which is preliminary data.</text>
</comment>
<dbReference type="GO" id="GO:0009225">
    <property type="term" value="P:nucleotide-sugar metabolic process"/>
    <property type="evidence" value="ECO:0007669"/>
    <property type="project" value="TreeGrafter"/>
</dbReference>
<evidence type="ECO:0000256" key="3">
    <source>
        <dbReference type="ARBA" id="ARBA00022801"/>
    </source>
</evidence>
<dbReference type="GO" id="GO:0006282">
    <property type="term" value="P:regulation of DNA repair"/>
    <property type="evidence" value="ECO:0007669"/>
    <property type="project" value="InterPro"/>
</dbReference>
<gene>
    <name evidence="8" type="ORF">PROFUN_05471</name>
</gene>
<protein>
    <recommendedName>
        <fullName evidence="2">poly(ADP-ribose) glycohydrolase</fullName>
        <ecNumber evidence="2">3.2.1.143</ecNumber>
    </recommendedName>
</protein>
<feature type="domain" description="PARG catalytic Macro" evidence="6">
    <location>
        <begin position="266"/>
        <end position="456"/>
    </location>
</feature>
<evidence type="ECO:0000313" key="8">
    <source>
        <dbReference type="EMBL" id="PRP86330.1"/>
    </source>
</evidence>
<dbReference type="Proteomes" id="UP000241769">
    <property type="component" value="Unassembled WGS sequence"/>
</dbReference>
<dbReference type="PANTHER" id="PTHR12837:SF0">
    <property type="entry name" value="POLY(ADP-RIBOSE) GLYCOHYDROLASE"/>
    <property type="match status" value="1"/>
</dbReference>
<feature type="domain" description="PARG helical" evidence="7">
    <location>
        <begin position="140"/>
        <end position="250"/>
    </location>
</feature>
<evidence type="ECO:0000313" key="9">
    <source>
        <dbReference type="Proteomes" id="UP000241769"/>
    </source>
</evidence>
<keyword evidence="9" id="KW-1185">Reference proteome</keyword>
<evidence type="ECO:0000256" key="1">
    <source>
        <dbReference type="ARBA" id="ARBA00009545"/>
    </source>
</evidence>
<dbReference type="STRING" id="1890364.A0A2P6NQW6"/>